<organism evidence="1 2">
    <name type="scientific">Hibiscus sabdariffa</name>
    <name type="common">roselle</name>
    <dbReference type="NCBI Taxonomy" id="183260"/>
    <lineage>
        <taxon>Eukaryota</taxon>
        <taxon>Viridiplantae</taxon>
        <taxon>Streptophyta</taxon>
        <taxon>Embryophyta</taxon>
        <taxon>Tracheophyta</taxon>
        <taxon>Spermatophyta</taxon>
        <taxon>Magnoliopsida</taxon>
        <taxon>eudicotyledons</taxon>
        <taxon>Gunneridae</taxon>
        <taxon>Pentapetalae</taxon>
        <taxon>rosids</taxon>
        <taxon>malvids</taxon>
        <taxon>Malvales</taxon>
        <taxon>Malvaceae</taxon>
        <taxon>Malvoideae</taxon>
        <taxon>Hibiscus</taxon>
    </lineage>
</organism>
<proteinExistence type="predicted"/>
<reference evidence="1 2" key="1">
    <citation type="journal article" date="2024" name="G3 (Bethesda)">
        <title>Genome assembly of Hibiscus sabdariffa L. provides insights into metabolisms of medicinal natural products.</title>
        <authorList>
            <person name="Kim T."/>
        </authorList>
    </citation>
    <scope>NUCLEOTIDE SEQUENCE [LARGE SCALE GENOMIC DNA]</scope>
    <source>
        <strain evidence="1">TK-2024</strain>
        <tissue evidence="1">Old leaves</tissue>
    </source>
</reference>
<comment type="caution">
    <text evidence="1">The sequence shown here is derived from an EMBL/GenBank/DDBJ whole genome shotgun (WGS) entry which is preliminary data.</text>
</comment>
<gene>
    <name evidence="1" type="ORF">V6N11_077195</name>
</gene>
<sequence length="151" mass="17263">MQKLTDMKREEAIDRMLLGEQGKFVEVEGDFLMQDLMGSSELSRERRQLLTTSVMCQEEITKIVDDTNIATTRKPTLASLTLEAVLKQVMLMSQECHVLVWRRFEASATPPRFFDCSSVAFRVIPQKECIGTKMHMFISNFGKILYALSCS</sequence>
<evidence type="ECO:0000313" key="2">
    <source>
        <dbReference type="Proteomes" id="UP001396334"/>
    </source>
</evidence>
<dbReference type="Proteomes" id="UP001396334">
    <property type="component" value="Unassembled WGS sequence"/>
</dbReference>
<accession>A0ABR2TCC0</accession>
<name>A0ABR2TCC0_9ROSI</name>
<evidence type="ECO:0000313" key="1">
    <source>
        <dbReference type="EMBL" id="KAK9035146.1"/>
    </source>
</evidence>
<protein>
    <submittedName>
        <fullName evidence="1">Uncharacterized protein</fullName>
    </submittedName>
</protein>
<keyword evidence="2" id="KW-1185">Reference proteome</keyword>
<dbReference type="EMBL" id="JBBPBN010000006">
    <property type="protein sequence ID" value="KAK9035146.1"/>
    <property type="molecule type" value="Genomic_DNA"/>
</dbReference>